<organism evidence="1 2">
    <name type="scientific">Apostasia shenzhenica</name>
    <dbReference type="NCBI Taxonomy" id="1088818"/>
    <lineage>
        <taxon>Eukaryota</taxon>
        <taxon>Viridiplantae</taxon>
        <taxon>Streptophyta</taxon>
        <taxon>Embryophyta</taxon>
        <taxon>Tracheophyta</taxon>
        <taxon>Spermatophyta</taxon>
        <taxon>Magnoliopsida</taxon>
        <taxon>Liliopsida</taxon>
        <taxon>Asparagales</taxon>
        <taxon>Orchidaceae</taxon>
        <taxon>Apostasioideae</taxon>
        <taxon>Apostasia</taxon>
    </lineage>
</organism>
<evidence type="ECO:0000313" key="2">
    <source>
        <dbReference type="Proteomes" id="UP000236161"/>
    </source>
</evidence>
<reference evidence="1 2" key="1">
    <citation type="journal article" date="2017" name="Nature">
        <title>The Apostasia genome and the evolution of orchids.</title>
        <authorList>
            <person name="Zhang G.Q."/>
            <person name="Liu K.W."/>
            <person name="Li Z."/>
            <person name="Lohaus R."/>
            <person name="Hsiao Y.Y."/>
            <person name="Niu S.C."/>
            <person name="Wang J.Y."/>
            <person name="Lin Y.C."/>
            <person name="Xu Q."/>
            <person name="Chen L.J."/>
            <person name="Yoshida K."/>
            <person name="Fujiwara S."/>
            <person name="Wang Z.W."/>
            <person name="Zhang Y.Q."/>
            <person name="Mitsuda N."/>
            <person name="Wang M."/>
            <person name="Liu G.H."/>
            <person name="Pecoraro L."/>
            <person name="Huang H.X."/>
            <person name="Xiao X.J."/>
            <person name="Lin M."/>
            <person name="Wu X.Y."/>
            <person name="Wu W.L."/>
            <person name="Chen Y.Y."/>
            <person name="Chang S.B."/>
            <person name="Sakamoto S."/>
            <person name="Ohme-Takagi M."/>
            <person name="Yagi M."/>
            <person name="Zeng S.J."/>
            <person name="Shen C.Y."/>
            <person name="Yeh C.M."/>
            <person name="Luo Y.B."/>
            <person name="Tsai W.C."/>
            <person name="Van de Peer Y."/>
            <person name="Liu Z.J."/>
        </authorList>
    </citation>
    <scope>NUCLEOTIDE SEQUENCE [LARGE SCALE GENOMIC DNA]</scope>
    <source>
        <strain evidence="2">cv. Shenzhen</strain>
        <tissue evidence="1">Stem</tissue>
    </source>
</reference>
<evidence type="ECO:0000313" key="1">
    <source>
        <dbReference type="EMBL" id="PKA47581.1"/>
    </source>
</evidence>
<dbReference type="Proteomes" id="UP000236161">
    <property type="component" value="Unassembled WGS sequence"/>
</dbReference>
<name>A0A2H9ZWB2_9ASPA</name>
<proteinExistence type="predicted"/>
<dbReference type="EMBL" id="KZ453122">
    <property type="protein sequence ID" value="PKA47581.1"/>
    <property type="molecule type" value="Genomic_DNA"/>
</dbReference>
<accession>A0A2H9ZWB2</accession>
<sequence length="84" mass="9185">MDLSREGPIKKPSSSKDVLSIPLSLVSDYKINEAFIKQESSIPSSSIQSFVSHSSKPVDSQEALRISPSSSPFFSKDLLTFPLL</sequence>
<dbReference type="AlphaFoldDB" id="A0A2H9ZWB2"/>
<keyword evidence="2" id="KW-1185">Reference proteome</keyword>
<gene>
    <name evidence="1" type="ORF">AXF42_Ash014777</name>
</gene>
<protein>
    <submittedName>
        <fullName evidence="1">Uncharacterized protein</fullName>
    </submittedName>
</protein>